<reference evidence="1 2" key="1">
    <citation type="submission" date="2022-03" db="EMBL/GenBank/DDBJ databases">
        <authorList>
            <person name="Macdonald S."/>
            <person name="Ahmed S."/>
            <person name="Newling K."/>
        </authorList>
    </citation>
    <scope>NUCLEOTIDE SEQUENCE [LARGE SCALE GENOMIC DNA]</scope>
</reference>
<dbReference type="Proteomes" id="UP001642260">
    <property type="component" value="Unassembled WGS sequence"/>
</dbReference>
<dbReference type="EMBL" id="CAKOAT010072266">
    <property type="protein sequence ID" value="CAH8310773.1"/>
    <property type="molecule type" value="Genomic_DNA"/>
</dbReference>
<gene>
    <name evidence="1" type="ORF">ERUC_LOCUS5792</name>
</gene>
<comment type="caution">
    <text evidence="1">The sequence shown here is derived from an EMBL/GenBank/DDBJ whole genome shotgun (WGS) entry which is preliminary data.</text>
</comment>
<dbReference type="AlphaFoldDB" id="A0ABC8J9V7"/>
<name>A0ABC8J9V7_ERUVS</name>
<protein>
    <submittedName>
        <fullName evidence="1">Uncharacterized protein</fullName>
    </submittedName>
</protein>
<accession>A0ABC8J9V7</accession>
<evidence type="ECO:0000313" key="2">
    <source>
        <dbReference type="Proteomes" id="UP001642260"/>
    </source>
</evidence>
<organism evidence="1 2">
    <name type="scientific">Eruca vesicaria subsp. sativa</name>
    <name type="common">Garden rocket</name>
    <name type="synonym">Eruca sativa</name>
    <dbReference type="NCBI Taxonomy" id="29727"/>
    <lineage>
        <taxon>Eukaryota</taxon>
        <taxon>Viridiplantae</taxon>
        <taxon>Streptophyta</taxon>
        <taxon>Embryophyta</taxon>
        <taxon>Tracheophyta</taxon>
        <taxon>Spermatophyta</taxon>
        <taxon>Magnoliopsida</taxon>
        <taxon>eudicotyledons</taxon>
        <taxon>Gunneridae</taxon>
        <taxon>Pentapetalae</taxon>
        <taxon>rosids</taxon>
        <taxon>malvids</taxon>
        <taxon>Brassicales</taxon>
        <taxon>Brassicaceae</taxon>
        <taxon>Brassiceae</taxon>
        <taxon>Eruca</taxon>
    </lineage>
</organism>
<keyword evidence="2" id="KW-1185">Reference proteome</keyword>
<evidence type="ECO:0000313" key="1">
    <source>
        <dbReference type="EMBL" id="CAH8310773.1"/>
    </source>
</evidence>
<sequence length="95" mass="10362">MELVSDLAGFRGTHKELFRGCKKVAKVQFLKMVLHLIQLSVSSMAKTDLSHFLDIQVLEMSSRPDFSASQSLAGKVATISLSAFGPGGPFRFGLF</sequence>
<proteinExistence type="predicted"/>